<evidence type="ECO:0000313" key="3">
    <source>
        <dbReference type="EMBL" id="KAJ7743345.1"/>
    </source>
</evidence>
<organism evidence="3 4">
    <name type="scientific">Mycena metata</name>
    <dbReference type="NCBI Taxonomy" id="1033252"/>
    <lineage>
        <taxon>Eukaryota</taxon>
        <taxon>Fungi</taxon>
        <taxon>Dikarya</taxon>
        <taxon>Basidiomycota</taxon>
        <taxon>Agaricomycotina</taxon>
        <taxon>Agaricomycetes</taxon>
        <taxon>Agaricomycetidae</taxon>
        <taxon>Agaricales</taxon>
        <taxon>Marasmiineae</taxon>
        <taxon>Mycenaceae</taxon>
        <taxon>Mycena</taxon>
    </lineage>
</organism>
<feature type="compositionally biased region" description="Polar residues" evidence="2">
    <location>
        <begin position="406"/>
        <end position="417"/>
    </location>
</feature>
<gene>
    <name evidence="3" type="ORF">B0H16DRAFT_1859871</name>
</gene>
<keyword evidence="1" id="KW-0175">Coiled coil</keyword>
<keyword evidence="4" id="KW-1185">Reference proteome</keyword>
<evidence type="ECO:0000256" key="1">
    <source>
        <dbReference type="SAM" id="Coils"/>
    </source>
</evidence>
<proteinExistence type="predicted"/>
<feature type="region of interest" description="Disordered" evidence="2">
    <location>
        <begin position="1"/>
        <end position="30"/>
    </location>
</feature>
<accession>A0AAD7IHL8</accession>
<dbReference type="EMBL" id="JARKIB010000091">
    <property type="protein sequence ID" value="KAJ7743345.1"/>
    <property type="molecule type" value="Genomic_DNA"/>
</dbReference>
<feature type="region of interest" description="Disordered" evidence="2">
    <location>
        <begin position="406"/>
        <end position="438"/>
    </location>
</feature>
<feature type="region of interest" description="Disordered" evidence="2">
    <location>
        <begin position="727"/>
        <end position="782"/>
    </location>
</feature>
<name>A0AAD7IHL8_9AGAR</name>
<dbReference type="Proteomes" id="UP001215598">
    <property type="component" value="Unassembled WGS sequence"/>
</dbReference>
<feature type="coiled-coil region" evidence="1">
    <location>
        <begin position="1470"/>
        <end position="1497"/>
    </location>
</feature>
<protein>
    <submittedName>
        <fullName evidence="3">Uncharacterized protein</fullName>
    </submittedName>
</protein>
<sequence>MTSHSSAANSGVSSRLGPVWQGVEHDNGDISHREKEMDEIADTATLVVNEASSSDGLIGFVKSVAADPDMKSAAKAVGKAIVDGVPGFMRLLEAVTDVHPFLKAVYLPFKQIYYQETQRRDNDQRRTELFTTLKDAILVLSELEHVDKEDTRTTPKGEPMLSRLRSICEQLERDIKECYNGKLQLIVDAQKKRSIAIKFLKATSWNEKLVSYAVLFRTRREELQFAFSMKTVITVEEMNSNIKEIKESNDDANNGGDKAVLASDQKCAELVKYEAKLAASSGQTVALKAKMSEEDTKKSEAKAIANLKKEYREDIQVVIKENLESFSKGFQMGLDNLEKDLGKKIVHQGDRVIRHLNRGPHSRIKDKMIFHVWKEQGWKGSAKSRSLVLAIRDYFVERVEHEHNKLVTTEQELSTRPISPAPTEDDDDEDDPAADLSIPLPDNWAMAYLQVRRLHYLQQAMDSDCSGFTTVSEINAFTYARPADWSLPRWISYWAIGWQISATKYCIEIEELYSQIFLLQKRIAIQMPGNNRYVNEYIDYTWRHVMALTSSIDRYDSPSLTLEEQFKDYVQSQENNIKEGMEKIQYKVDTADTVTSILHGQQIEQLVLVLLTSLLRRHLAKIHLCLKMEIDERELDDASSAIGVVINVLWARFRDLKEHFLHQRVELKQAFEWYSCGLFKNYREWDDVTDLKYFKTSDMSVWTSGNIIRELDPADLAGVLVYTDKPDSKESEGAVSQEIPTVPSSPVADGTSASISTSVELAEAASGHEVRPTPPGSSAEMPIGGTWYGWHWTETEKPWRDMLRLDLTCEAGGVNSDPTILSGGGITAGGWAWKLSGTLSRADQLPGTARVDLQRQFEHDETRVHYLGAFLENREVITGTFERNERTTIIKGWFLFKKVPMSVILCSRPLVAELSIRELWSFAYNAVVNNLRRKKLPMPYLYERMVTIRRVVELGSRETNDAEDTELSRLTKDFSVEESSEVQNLASLRTSIAKKSLSGIWHGWHWTETRKPLFPMETFTLECGDVDPRFYTPISGSGVTFNQKSWTLVGLIHEPRTGLTVRFTRYFTNDGTWTNYEGAFDHKQETIAGTFENTNDKGWFLLKKVAVYAIMCSRTLGIEALSPRALRSFACQAVVDVIRRKKLAPSIMELSWKYILDDDEVQEYSSLIKSFSAEEISEILKLYLWYHRVDVQHPNAFCDVCADHMRRTRVVCLECGTAEKADDSVDFCAKLTCLVSSDLPRRTDVIHLPSHLMMKIRDYFLLKDFFMFKQQATQALEAARALYKDLDENNNPAKTVILSADTTPKEADTDTLTSGGQEQADVSENTALEITITPAPDVGAGTSPNDAKPPKVTDDGALKCTICKDRVKTPCWYCIECRANDAEPLDTWVCDSCEKTVDYMLPWDILKQYQAQIRTAEKHNVLHRLVRVVTTSLLEAKDGVAISQDSSALPQWERTQQGIEALDKRMGEVESRLEARLKEAGLRIEQMESRLKQMDARMTTGLEHILNILTQPKPAEAK</sequence>
<evidence type="ECO:0000256" key="2">
    <source>
        <dbReference type="SAM" id="MobiDB-lite"/>
    </source>
</evidence>
<evidence type="ECO:0000313" key="4">
    <source>
        <dbReference type="Proteomes" id="UP001215598"/>
    </source>
</evidence>
<feature type="compositionally biased region" description="Low complexity" evidence="2">
    <location>
        <begin position="1"/>
        <end position="14"/>
    </location>
</feature>
<reference evidence="3" key="1">
    <citation type="submission" date="2023-03" db="EMBL/GenBank/DDBJ databases">
        <title>Massive genome expansion in bonnet fungi (Mycena s.s.) driven by repeated elements and novel gene families across ecological guilds.</title>
        <authorList>
            <consortium name="Lawrence Berkeley National Laboratory"/>
            <person name="Harder C.B."/>
            <person name="Miyauchi S."/>
            <person name="Viragh M."/>
            <person name="Kuo A."/>
            <person name="Thoen E."/>
            <person name="Andreopoulos B."/>
            <person name="Lu D."/>
            <person name="Skrede I."/>
            <person name="Drula E."/>
            <person name="Henrissat B."/>
            <person name="Morin E."/>
            <person name="Kohler A."/>
            <person name="Barry K."/>
            <person name="LaButti K."/>
            <person name="Morin E."/>
            <person name="Salamov A."/>
            <person name="Lipzen A."/>
            <person name="Mereny Z."/>
            <person name="Hegedus B."/>
            <person name="Baldrian P."/>
            <person name="Stursova M."/>
            <person name="Weitz H."/>
            <person name="Taylor A."/>
            <person name="Grigoriev I.V."/>
            <person name="Nagy L.G."/>
            <person name="Martin F."/>
            <person name="Kauserud H."/>
        </authorList>
    </citation>
    <scope>NUCLEOTIDE SEQUENCE</scope>
    <source>
        <strain evidence="3">CBHHK182m</strain>
    </source>
</reference>
<comment type="caution">
    <text evidence="3">The sequence shown here is derived from an EMBL/GenBank/DDBJ whole genome shotgun (WGS) entry which is preliminary data.</text>
</comment>
<feature type="compositionally biased region" description="Acidic residues" evidence="2">
    <location>
        <begin position="423"/>
        <end position="433"/>
    </location>
</feature>